<dbReference type="Gramene" id="KXG32346">
    <property type="protein sequence ID" value="KXG32346"/>
    <property type="gene ID" value="SORBI_3003G141600"/>
</dbReference>
<feature type="compositionally biased region" description="Basic and acidic residues" evidence="1">
    <location>
        <begin position="48"/>
        <end position="74"/>
    </location>
</feature>
<dbReference type="AlphaFoldDB" id="A0A1B6Q343"/>
<name>A0A1B6Q343_SORBI</name>
<feature type="region of interest" description="Disordered" evidence="1">
    <location>
        <begin position="1"/>
        <end position="147"/>
    </location>
</feature>
<evidence type="ECO:0000313" key="3">
    <source>
        <dbReference type="Proteomes" id="UP000000768"/>
    </source>
</evidence>
<dbReference type="Proteomes" id="UP000000768">
    <property type="component" value="Chromosome 3"/>
</dbReference>
<evidence type="ECO:0000256" key="1">
    <source>
        <dbReference type="SAM" id="MobiDB-lite"/>
    </source>
</evidence>
<evidence type="ECO:0000313" key="2">
    <source>
        <dbReference type="EMBL" id="KXG32346.1"/>
    </source>
</evidence>
<gene>
    <name evidence="2" type="ORF">SORBI_3003G141600</name>
</gene>
<feature type="compositionally biased region" description="Basic and acidic residues" evidence="1">
    <location>
        <begin position="83"/>
        <end position="139"/>
    </location>
</feature>
<feature type="compositionally biased region" description="Basic and acidic residues" evidence="1">
    <location>
        <begin position="1"/>
        <end position="35"/>
    </location>
</feature>
<sequence length="223" mass="25899">MEPKVAVAPEKDDRVRESRRCRSSGREEDPDEAQRRSKRSNVQTRHPGSPDRRIRDYRQEEEMHREHGDHDAMSHRRHHHHRYKDDDYGDRSSRRRHDDRSSSRRHDDRSSHRRHDDSPPEESPGDRKLRLDGGKHGQDVSEAQEPSVEPQLCLVLENLFDKCVVEPFVDSLKMDSVLLKDVKADAHEMCATKGGTVTNVGVDPYAGKVYVRFRDVRATPTLL</sequence>
<accession>A0A1B6Q343</accession>
<organism evidence="2 3">
    <name type="scientific">Sorghum bicolor</name>
    <name type="common">Sorghum</name>
    <name type="synonym">Sorghum vulgare</name>
    <dbReference type="NCBI Taxonomy" id="4558"/>
    <lineage>
        <taxon>Eukaryota</taxon>
        <taxon>Viridiplantae</taxon>
        <taxon>Streptophyta</taxon>
        <taxon>Embryophyta</taxon>
        <taxon>Tracheophyta</taxon>
        <taxon>Spermatophyta</taxon>
        <taxon>Magnoliopsida</taxon>
        <taxon>Liliopsida</taxon>
        <taxon>Poales</taxon>
        <taxon>Poaceae</taxon>
        <taxon>PACMAD clade</taxon>
        <taxon>Panicoideae</taxon>
        <taxon>Andropogonodae</taxon>
        <taxon>Andropogoneae</taxon>
        <taxon>Sorghinae</taxon>
        <taxon>Sorghum</taxon>
    </lineage>
</organism>
<keyword evidence="3" id="KW-1185">Reference proteome</keyword>
<dbReference type="EMBL" id="CM000762">
    <property type="protein sequence ID" value="KXG32346.1"/>
    <property type="molecule type" value="Genomic_DNA"/>
</dbReference>
<reference evidence="2 3" key="1">
    <citation type="journal article" date="2009" name="Nature">
        <title>The Sorghum bicolor genome and the diversification of grasses.</title>
        <authorList>
            <person name="Paterson A.H."/>
            <person name="Bowers J.E."/>
            <person name="Bruggmann R."/>
            <person name="Dubchak I."/>
            <person name="Grimwood J."/>
            <person name="Gundlach H."/>
            <person name="Haberer G."/>
            <person name="Hellsten U."/>
            <person name="Mitros T."/>
            <person name="Poliakov A."/>
            <person name="Schmutz J."/>
            <person name="Spannagl M."/>
            <person name="Tang H."/>
            <person name="Wang X."/>
            <person name="Wicker T."/>
            <person name="Bharti A.K."/>
            <person name="Chapman J."/>
            <person name="Feltus F.A."/>
            <person name="Gowik U."/>
            <person name="Grigoriev I.V."/>
            <person name="Lyons E."/>
            <person name="Maher C.A."/>
            <person name="Martis M."/>
            <person name="Narechania A."/>
            <person name="Otillar R.P."/>
            <person name="Penning B.W."/>
            <person name="Salamov A.A."/>
            <person name="Wang Y."/>
            <person name="Zhang L."/>
            <person name="Carpita N.C."/>
            <person name="Freeling M."/>
            <person name="Gingle A.R."/>
            <person name="Hash C.T."/>
            <person name="Keller B."/>
            <person name="Klein P."/>
            <person name="Kresovich S."/>
            <person name="McCann M.C."/>
            <person name="Ming R."/>
            <person name="Peterson D.G."/>
            <person name="Mehboob-ur-Rahman"/>
            <person name="Ware D."/>
            <person name="Westhoff P."/>
            <person name="Mayer K.F."/>
            <person name="Messing J."/>
            <person name="Rokhsar D.S."/>
        </authorList>
    </citation>
    <scope>NUCLEOTIDE SEQUENCE [LARGE SCALE GENOMIC DNA]</scope>
    <source>
        <strain evidence="3">cv. BTx623</strain>
    </source>
</reference>
<protein>
    <submittedName>
        <fullName evidence="2">Uncharacterized protein</fullName>
    </submittedName>
</protein>
<reference evidence="3" key="2">
    <citation type="journal article" date="2018" name="Plant J.">
        <title>The Sorghum bicolor reference genome: improved assembly, gene annotations, a transcriptome atlas, and signatures of genome organization.</title>
        <authorList>
            <person name="McCormick R.F."/>
            <person name="Truong S.K."/>
            <person name="Sreedasyam A."/>
            <person name="Jenkins J."/>
            <person name="Shu S."/>
            <person name="Sims D."/>
            <person name="Kennedy M."/>
            <person name="Amirebrahimi M."/>
            <person name="Weers B.D."/>
            <person name="McKinley B."/>
            <person name="Mattison A."/>
            <person name="Morishige D.T."/>
            <person name="Grimwood J."/>
            <person name="Schmutz J."/>
            <person name="Mullet J.E."/>
        </authorList>
    </citation>
    <scope>NUCLEOTIDE SEQUENCE [LARGE SCALE GENOMIC DNA]</scope>
    <source>
        <strain evidence="3">cv. BTx623</strain>
    </source>
</reference>
<dbReference type="ExpressionAtlas" id="A0A1B6Q343">
    <property type="expression patterns" value="baseline and differential"/>
</dbReference>
<proteinExistence type="predicted"/>